<organism evidence="1 2">
    <name type="scientific">Eumeta variegata</name>
    <name type="common">Bagworm moth</name>
    <name type="synonym">Eumeta japonica</name>
    <dbReference type="NCBI Taxonomy" id="151549"/>
    <lineage>
        <taxon>Eukaryota</taxon>
        <taxon>Metazoa</taxon>
        <taxon>Ecdysozoa</taxon>
        <taxon>Arthropoda</taxon>
        <taxon>Hexapoda</taxon>
        <taxon>Insecta</taxon>
        <taxon>Pterygota</taxon>
        <taxon>Neoptera</taxon>
        <taxon>Endopterygota</taxon>
        <taxon>Lepidoptera</taxon>
        <taxon>Glossata</taxon>
        <taxon>Ditrysia</taxon>
        <taxon>Tineoidea</taxon>
        <taxon>Psychidae</taxon>
        <taxon>Oiketicinae</taxon>
        <taxon>Eumeta</taxon>
    </lineage>
</organism>
<gene>
    <name evidence="1" type="ORF">EVAR_6175_1</name>
</gene>
<evidence type="ECO:0000313" key="2">
    <source>
        <dbReference type="Proteomes" id="UP000299102"/>
    </source>
</evidence>
<accession>A0A4C1TFI8</accession>
<dbReference type="EMBL" id="BGZK01000053">
    <property type="protein sequence ID" value="GBP12865.1"/>
    <property type="molecule type" value="Genomic_DNA"/>
</dbReference>
<dbReference type="Proteomes" id="UP000299102">
    <property type="component" value="Unassembled WGS sequence"/>
</dbReference>
<dbReference type="AlphaFoldDB" id="A0A4C1TFI8"/>
<comment type="caution">
    <text evidence="1">The sequence shown here is derived from an EMBL/GenBank/DDBJ whole genome shotgun (WGS) entry which is preliminary data.</text>
</comment>
<keyword evidence="2" id="KW-1185">Reference proteome</keyword>
<sequence>MHGAAAAPPSGVGAQSKVYAYRVCIQSKILIVIRFSEEEKVPRSACRTRSKKNLQRHVKYPARVGPAGNDTAQYSFIGNPSPLPKVENSVGSTSNLKRIPCTISIENPISAIGDVIRYNRAGTYQRLDPLLGGDVVGHPRPVVGLMTLRVKNIHFPSLPSPERDSRP</sequence>
<protein>
    <submittedName>
        <fullName evidence="1">Uncharacterized protein</fullName>
    </submittedName>
</protein>
<evidence type="ECO:0000313" key="1">
    <source>
        <dbReference type="EMBL" id="GBP12865.1"/>
    </source>
</evidence>
<name>A0A4C1TFI8_EUMVA</name>
<proteinExistence type="predicted"/>
<reference evidence="1 2" key="1">
    <citation type="journal article" date="2019" name="Commun. Biol.">
        <title>The bagworm genome reveals a unique fibroin gene that provides high tensile strength.</title>
        <authorList>
            <person name="Kono N."/>
            <person name="Nakamura H."/>
            <person name="Ohtoshi R."/>
            <person name="Tomita M."/>
            <person name="Numata K."/>
            <person name="Arakawa K."/>
        </authorList>
    </citation>
    <scope>NUCLEOTIDE SEQUENCE [LARGE SCALE GENOMIC DNA]</scope>
</reference>